<reference evidence="13 14" key="1">
    <citation type="submission" date="2019-07" db="EMBL/GenBank/DDBJ databases">
        <title>WGS assembly of Gossypium mustelinum.</title>
        <authorList>
            <person name="Chen Z.J."/>
            <person name="Sreedasyam A."/>
            <person name="Ando A."/>
            <person name="Song Q."/>
            <person name="De L."/>
            <person name="Hulse-Kemp A."/>
            <person name="Ding M."/>
            <person name="Ye W."/>
            <person name="Kirkbride R."/>
            <person name="Jenkins J."/>
            <person name="Plott C."/>
            <person name="Lovell J."/>
            <person name="Lin Y.-M."/>
            <person name="Vaughn R."/>
            <person name="Liu B."/>
            <person name="Li W."/>
            <person name="Simpson S."/>
            <person name="Scheffler B."/>
            <person name="Saski C."/>
            <person name="Grover C."/>
            <person name="Hu G."/>
            <person name="Conover J."/>
            <person name="Carlson J."/>
            <person name="Shu S."/>
            <person name="Boston L."/>
            <person name="Williams M."/>
            <person name="Peterson D."/>
            <person name="Mcgee K."/>
            <person name="Jones D."/>
            <person name="Wendel J."/>
            <person name="Stelly D."/>
            <person name="Grimwood J."/>
            <person name="Schmutz J."/>
        </authorList>
    </citation>
    <scope>NUCLEOTIDE SEQUENCE [LARGE SCALE GENOMIC DNA]</scope>
    <source>
        <strain evidence="13">1408120.09</strain>
    </source>
</reference>
<dbReference type="FunFam" id="3.80.10.10:FF:000111">
    <property type="entry name" value="LRR receptor-like serine/threonine-protein kinase ERECTA"/>
    <property type="match status" value="1"/>
</dbReference>
<keyword evidence="7" id="KW-0677">Repeat</keyword>
<dbReference type="AlphaFoldDB" id="A0A5D2XQT1"/>
<keyword evidence="11" id="KW-0325">Glycoprotein</keyword>
<gene>
    <name evidence="13" type="ORF">E1A91_A10G239900v1</name>
</gene>
<dbReference type="Gene3D" id="3.80.10.10">
    <property type="entry name" value="Ribonuclease Inhibitor"/>
    <property type="match status" value="4"/>
</dbReference>
<organism evidence="13 14">
    <name type="scientific">Gossypium mustelinum</name>
    <name type="common">Cotton</name>
    <name type="synonym">Gossypium caicoense</name>
    <dbReference type="NCBI Taxonomy" id="34275"/>
    <lineage>
        <taxon>Eukaryota</taxon>
        <taxon>Viridiplantae</taxon>
        <taxon>Streptophyta</taxon>
        <taxon>Embryophyta</taxon>
        <taxon>Tracheophyta</taxon>
        <taxon>Spermatophyta</taxon>
        <taxon>Magnoliopsida</taxon>
        <taxon>eudicotyledons</taxon>
        <taxon>Gunneridae</taxon>
        <taxon>Pentapetalae</taxon>
        <taxon>rosids</taxon>
        <taxon>malvids</taxon>
        <taxon>Malvales</taxon>
        <taxon>Malvaceae</taxon>
        <taxon>Malvoideae</taxon>
        <taxon>Gossypium</taxon>
    </lineage>
</organism>
<dbReference type="PANTHER" id="PTHR48062">
    <property type="entry name" value="RECEPTOR-LIKE PROTEIN 14"/>
    <property type="match status" value="1"/>
</dbReference>
<dbReference type="Pfam" id="PF00560">
    <property type="entry name" value="LRR_1"/>
    <property type="match status" value="3"/>
</dbReference>
<evidence type="ECO:0000256" key="1">
    <source>
        <dbReference type="ARBA" id="ARBA00004251"/>
    </source>
</evidence>
<evidence type="ECO:0000256" key="8">
    <source>
        <dbReference type="ARBA" id="ARBA00022989"/>
    </source>
</evidence>
<comment type="similarity">
    <text evidence="2">Belongs to the RLP family.</text>
</comment>
<evidence type="ECO:0000313" key="13">
    <source>
        <dbReference type="EMBL" id="TYJ16264.1"/>
    </source>
</evidence>
<feature type="transmembrane region" description="Helical" evidence="12">
    <location>
        <begin position="660"/>
        <end position="683"/>
    </location>
</feature>
<dbReference type="PROSITE" id="PS51450">
    <property type="entry name" value="LRR"/>
    <property type="match status" value="2"/>
</dbReference>
<dbReference type="PRINTS" id="PR00019">
    <property type="entry name" value="LEURICHRPT"/>
</dbReference>
<accession>A0A5D2XQT1</accession>
<evidence type="ECO:0000256" key="2">
    <source>
        <dbReference type="ARBA" id="ARBA00009592"/>
    </source>
</evidence>
<evidence type="ECO:0000256" key="3">
    <source>
        <dbReference type="ARBA" id="ARBA00022475"/>
    </source>
</evidence>
<dbReference type="InterPro" id="IPR032675">
    <property type="entry name" value="LRR_dom_sf"/>
</dbReference>
<dbReference type="GO" id="GO:0005886">
    <property type="term" value="C:plasma membrane"/>
    <property type="evidence" value="ECO:0007669"/>
    <property type="project" value="UniProtKB-SubCell"/>
</dbReference>
<keyword evidence="5 12" id="KW-0812">Transmembrane</keyword>
<keyword evidence="3" id="KW-1003">Cell membrane</keyword>
<keyword evidence="14" id="KW-1185">Reference proteome</keyword>
<name>A0A5D2XQT1_GOSMU</name>
<sequence>MNLEELDLSGNRLKNSDLTYIKGLSVKSLNIGGNLVQGSIDIGELDGLINLEELVLDGSHLSNILHSIRWCDLRKLEVLDLSENALEGELPSCLANLSSLYHLDISGNQFIGNGASTTLANLTLLKFVFLSRNLFKVPSFFMSFANHSHLEVLFSDQNELVKEPAIRTWIPKFQIKVFRLSNCTPKEVHNEVPKFLYYQYDLRVIDLSYNNFGGNVPLYNILEGNIPPCLGSLKSGYIGFYLDLSHNQLHGGIPENGNNFDGRLPSIDITIVRLSPLMVMDLSNNNLSGKLPRWISNLSELTALDLFNNQLEGSIPRDLCHIDGLKVLELSQNKFSGPIPSCSGAQSIKHLHLNRNRLSGTLGNAFFNCSSLVTLDVSENQLTGEIPNWVGTLSALRVLLLKANFFTGEIPIELCKLLSLSIIVLSQNNLSGPIPFCLSNLTLEPNDEKSSTKAYLKGFIGSLGIVDYSEQTKFEWSTFKRLDEVYVTLFIENPIDEKVDYTTKRSSYIYKENILKDMSGIDLSCNRLTGEIPFEIRKLREIRSLNLSHNNLTGHIPSTFSRLNKIESLDLSHNNLSGIIPIELMELYTLEVFNVSYNNLSGSIPYQKAQFVTFDESSYMANPFLCGHPLPKDCNEPNSPSTTTPNASYNEEESGLMDTYVFQVTFFVSYVIVLLVIATILYINPYWQRAWFYFIEHCTNTCRYFIEDNLL</sequence>
<dbReference type="InterPro" id="IPR001611">
    <property type="entry name" value="Leu-rich_rpt"/>
</dbReference>
<keyword evidence="10" id="KW-0675">Receptor</keyword>
<evidence type="ECO:0000256" key="4">
    <source>
        <dbReference type="ARBA" id="ARBA00022614"/>
    </source>
</evidence>
<evidence type="ECO:0000256" key="5">
    <source>
        <dbReference type="ARBA" id="ARBA00022692"/>
    </source>
</evidence>
<evidence type="ECO:0008006" key="15">
    <source>
        <dbReference type="Google" id="ProtNLM"/>
    </source>
</evidence>
<keyword evidence="4" id="KW-0433">Leucine-rich repeat</keyword>
<dbReference type="InterPro" id="IPR003591">
    <property type="entry name" value="Leu-rich_rpt_typical-subtyp"/>
</dbReference>
<dbReference type="SUPFAM" id="SSF52058">
    <property type="entry name" value="L domain-like"/>
    <property type="match status" value="3"/>
</dbReference>
<dbReference type="SMART" id="SM00369">
    <property type="entry name" value="LRR_TYP"/>
    <property type="match status" value="5"/>
</dbReference>
<evidence type="ECO:0000256" key="7">
    <source>
        <dbReference type="ARBA" id="ARBA00022737"/>
    </source>
</evidence>
<keyword evidence="9 12" id="KW-0472">Membrane</keyword>
<evidence type="ECO:0000256" key="9">
    <source>
        <dbReference type="ARBA" id="ARBA00023136"/>
    </source>
</evidence>
<dbReference type="SMART" id="SM00365">
    <property type="entry name" value="LRR_SD22"/>
    <property type="match status" value="4"/>
</dbReference>
<dbReference type="Pfam" id="PF13855">
    <property type="entry name" value="LRR_8"/>
    <property type="match status" value="3"/>
</dbReference>
<evidence type="ECO:0000313" key="14">
    <source>
        <dbReference type="Proteomes" id="UP000323597"/>
    </source>
</evidence>
<dbReference type="InterPro" id="IPR051502">
    <property type="entry name" value="RLP_Defense_Trigger"/>
</dbReference>
<evidence type="ECO:0000256" key="11">
    <source>
        <dbReference type="ARBA" id="ARBA00023180"/>
    </source>
</evidence>
<evidence type="ECO:0000256" key="10">
    <source>
        <dbReference type="ARBA" id="ARBA00023170"/>
    </source>
</evidence>
<proteinExistence type="inferred from homology"/>
<dbReference type="Proteomes" id="UP000323597">
    <property type="component" value="Chromosome A10"/>
</dbReference>
<comment type="subcellular location">
    <subcellularLocation>
        <location evidence="1">Cell membrane</location>
        <topology evidence="1">Single-pass type I membrane protein</topology>
    </subcellularLocation>
</comment>
<protein>
    <recommendedName>
        <fullName evidence="15">Leucine-rich repeat-containing N-terminal plant-type domain-containing protein</fullName>
    </recommendedName>
</protein>
<evidence type="ECO:0000256" key="12">
    <source>
        <dbReference type="SAM" id="Phobius"/>
    </source>
</evidence>
<evidence type="ECO:0000256" key="6">
    <source>
        <dbReference type="ARBA" id="ARBA00022729"/>
    </source>
</evidence>
<dbReference type="EMBL" id="CM017645">
    <property type="protein sequence ID" value="TYJ16264.1"/>
    <property type="molecule type" value="Genomic_DNA"/>
</dbReference>
<keyword evidence="6" id="KW-0732">Signal</keyword>
<dbReference type="PANTHER" id="PTHR48062:SF37">
    <property type="entry name" value="LRR RECEPTOR-LIKE SERINE_THREONINE-PROTEIN KINASE FLS2"/>
    <property type="match status" value="1"/>
</dbReference>
<dbReference type="FunFam" id="3.80.10.10:FF:000095">
    <property type="entry name" value="LRR receptor-like serine/threonine-protein kinase GSO1"/>
    <property type="match status" value="1"/>
</dbReference>
<keyword evidence="8 12" id="KW-1133">Transmembrane helix</keyword>